<protein>
    <submittedName>
        <fullName evidence="1">Uncharacterized protein</fullName>
    </submittedName>
</protein>
<gene>
    <name evidence="1" type="ORF">S01H4_20240</name>
</gene>
<dbReference type="AlphaFoldDB" id="X0Z0U2"/>
<sequence length="33" mass="3621">MDELVKKSEGKHCPYAESVNNLYNLLAKAIKGG</sequence>
<proteinExistence type="predicted"/>
<accession>X0Z0U2</accession>
<evidence type="ECO:0000313" key="1">
    <source>
        <dbReference type="EMBL" id="GAG62615.1"/>
    </source>
</evidence>
<feature type="non-terminal residue" evidence="1">
    <location>
        <position position="33"/>
    </location>
</feature>
<reference evidence="1" key="1">
    <citation type="journal article" date="2014" name="Front. Microbiol.">
        <title>High frequency of phylogenetically diverse reductive dehalogenase-homologous genes in deep subseafloor sedimentary metagenomes.</title>
        <authorList>
            <person name="Kawai M."/>
            <person name="Futagami T."/>
            <person name="Toyoda A."/>
            <person name="Takaki Y."/>
            <person name="Nishi S."/>
            <person name="Hori S."/>
            <person name="Arai W."/>
            <person name="Tsubouchi T."/>
            <person name="Morono Y."/>
            <person name="Uchiyama I."/>
            <person name="Ito T."/>
            <person name="Fujiyama A."/>
            <person name="Inagaki F."/>
            <person name="Takami H."/>
        </authorList>
    </citation>
    <scope>NUCLEOTIDE SEQUENCE</scope>
    <source>
        <strain evidence="1">Expedition CK06-06</strain>
    </source>
</reference>
<organism evidence="1">
    <name type="scientific">marine sediment metagenome</name>
    <dbReference type="NCBI Taxonomy" id="412755"/>
    <lineage>
        <taxon>unclassified sequences</taxon>
        <taxon>metagenomes</taxon>
        <taxon>ecological metagenomes</taxon>
    </lineage>
</organism>
<comment type="caution">
    <text evidence="1">The sequence shown here is derived from an EMBL/GenBank/DDBJ whole genome shotgun (WGS) entry which is preliminary data.</text>
</comment>
<name>X0Z0U2_9ZZZZ</name>
<dbReference type="EMBL" id="BART01009083">
    <property type="protein sequence ID" value="GAG62615.1"/>
    <property type="molecule type" value="Genomic_DNA"/>
</dbReference>